<evidence type="ECO:0000313" key="2">
    <source>
        <dbReference type="EMBL" id="KAA8500712.1"/>
    </source>
</evidence>
<dbReference type="Proteomes" id="UP000322025">
    <property type="component" value="Unassembled WGS sequence"/>
</dbReference>
<sequence length="81" mass="8612">MYRGLWNFITKHTDNSHAVSVFLPLMIIGWTIAGVAAGLLVCAFTSTDISSALADLICAGGYAGLILGLFGGCLFLYRIDL</sequence>
<dbReference type="AlphaFoldDB" id="A0A5M9I063"/>
<feature type="transmembrane region" description="Helical" evidence="1">
    <location>
        <begin position="52"/>
        <end position="77"/>
    </location>
</feature>
<name>A0A5M9I063_9FIRM</name>
<dbReference type="OrthoDB" id="2064901at2"/>
<feature type="transmembrane region" description="Helical" evidence="1">
    <location>
        <begin position="21"/>
        <end position="46"/>
    </location>
</feature>
<comment type="caution">
    <text evidence="2">The sequence shown here is derived from an EMBL/GenBank/DDBJ whole genome shotgun (WGS) entry which is preliminary data.</text>
</comment>
<keyword evidence="1" id="KW-0812">Transmembrane</keyword>
<organism evidence="2 3">
    <name type="scientific">Mediterraneibacter catenae</name>
    <dbReference type="NCBI Taxonomy" id="2594882"/>
    <lineage>
        <taxon>Bacteria</taxon>
        <taxon>Bacillati</taxon>
        <taxon>Bacillota</taxon>
        <taxon>Clostridia</taxon>
        <taxon>Lachnospirales</taxon>
        <taxon>Lachnospiraceae</taxon>
        <taxon>Mediterraneibacter</taxon>
    </lineage>
</organism>
<dbReference type="RefSeq" id="WP_087152380.1">
    <property type="nucleotide sequence ID" value="NZ_VMSO01000018.1"/>
</dbReference>
<accession>A0A5M9I063</accession>
<protein>
    <submittedName>
        <fullName evidence="2">Uncharacterized protein</fullName>
    </submittedName>
</protein>
<keyword evidence="3" id="KW-1185">Reference proteome</keyword>
<dbReference type="EMBL" id="VMSO01000018">
    <property type="protein sequence ID" value="KAA8500712.1"/>
    <property type="molecule type" value="Genomic_DNA"/>
</dbReference>
<reference evidence="2 3" key="1">
    <citation type="submission" date="2019-07" db="EMBL/GenBank/DDBJ databases">
        <authorList>
            <person name="Wongkuna S."/>
            <person name="Scaria J."/>
        </authorList>
    </citation>
    <scope>NUCLEOTIDE SEQUENCE [LARGE SCALE GENOMIC DNA]</scope>
    <source>
        <strain evidence="2 3">SW178</strain>
    </source>
</reference>
<keyword evidence="1" id="KW-0472">Membrane</keyword>
<evidence type="ECO:0000313" key="3">
    <source>
        <dbReference type="Proteomes" id="UP000322025"/>
    </source>
</evidence>
<evidence type="ECO:0000256" key="1">
    <source>
        <dbReference type="SAM" id="Phobius"/>
    </source>
</evidence>
<gene>
    <name evidence="2" type="ORF">FNY66_12030</name>
</gene>
<proteinExistence type="predicted"/>
<keyword evidence="1" id="KW-1133">Transmembrane helix</keyword>